<dbReference type="Proteomes" id="UP000029493">
    <property type="component" value="Chromosome"/>
</dbReference>
<evidence type="ECO:0000259" key="3">
    <source>
        <dbReference type="PROSITE" id="PS50110"/>
    </source>
</evidence>
<dbReference type="AlphaFoldDB" id="A0A089WPP3"/>
<keyword evidence="5" id="KW-1185">Reference proteome</keyword>
<evidence type="ECO:0000313" key="5">
    <source>
        <dbReference type="Proteomes" id="UP000029493"/>
    </source>
</evidence>
<dbReference type="PANTHER" id="PTHR44591:SF25">
    <property type="entry name" value="CHEMOTAXIS TWO-COMPONENT RESPONSE REGULATOR"/>
    <property type="match status" value="1"/>
</dbReference>
<dbReference type="InterPro" id="IPR050595">
    <property type="entry name" value="Bact_response_regulator"/>
</dbReference>
<evidence type="ECO:0000313" key="4">
    <source>
        <dbReference type="EMBL" id="AIR88457.1"/>
    </source>
</evidence>
<dbReference type="SUPFAM" id="SSF52172">
    <property type="entry name" value="CheY-like"/>
    <property type="match status" value="1"/>
</dbReference>
<keyword evidence="1 2" id="KW-0597">Phosphoprotein</keyword>
<dbReference type="InterPro" id="IPR001789">
    <property type="entry name" value="Sig_transdc_resp-reg_receiver"/>
</dbReference>
<sequence>MSEHDDILSDAEREALAAVSAPDEPAPLVLVVDDNALNREALSVYLRSRGIDTCMADGAAQALAQLAAHPRIGLMVTDLRMAPEDGLALIRHVRVSQRAELPIIVVSGDTDVQEAVEAMHLGVLDVLLKPVDLGRLLELVSTELKLEVGGRG</sequence>
<dbReference type="InterPro" id="IPR011006">
    <property type="entry name" value="CheY-like_superfamily"/>
</dbReference>
<dbReference type="Gene3D" id="3.40.50.2300">
    <property type="match status" value="1"/>
</dbReference>
<dbReference type="KEGG" id="psw:LK03_03970"/>
<dbReference type="SMART" id="SM00448">
    <property type="entry name" value="REC"/>
    <property type="match status" value="1"/>
</dbReference>
<evidence type="ECO:0000256" key="1">
    <source>
        <dbReference type="ARBA" id="ARBA00022553"/>
    </source>
</evidence>
<dbReference type="GO" id="GO:0000160">
    <property type="term" value="P:phosphorelay signal transduction system"/>
    <property type="evidence" value="ECO:0007669"/>
    <property type="project" value="InterPro"/>
</dbReference>
<organism evidence="4 5">
    <name type="scientific">Pseudomonas cremoricolorata</name>
    <dbReference type="NCBI Taxonomy" id="157783"/>
    <lineage>
        <taxon>Bacteria</taxon>
        <taxon>Pseudomonadati</taxon>
        <taxon>Pseudomonadota</taxon>
        <taxon>Gammaproteobacteria</taxon>
        <taxon>Pseudomonadales</taxon>
        <taxon>Pseudomonadaceae</taxon>
        <taxon>Pseudomonas</taxon>
    </lineage>
</organism>
<dbReference type="Pfam" id="PF00072">
    <property type="entry name" value="Response_reg"/>
    <property type="match status" value="1"/>
</dbReference>
<feature type="modified residue" description="4-aspartylphosphate" evidence="2">
    <location>
        <position position="78"/>
    </location>
</feature>
<dbReference type="PANTHER" id="PTHR44591">
    <property type="entry name" value="STRESS RESPONSE REGULATOR PROTEIN 1"/>
    <property type="match status" value="1"/>
</dbReference>
<dbReference type="PROSITE" id="PS50110">
    <property type="entry name" value="RESPONSE_REGULATORY"/>
    <property type="match status" value="1"/>
</dbReference>
<dbReference type="STRING" id="157783.LK03_03970"/>
<dbReference type="EMBL" id="CP009455">
    <property type="protein sequence ID" value="AIR88457.1"/>
    <property type="molecule type" value="Genomic_DNA"/>
</dbReference>
<gene>
    <name evidence="4" type="ORF">LK03_03970</name>
</gene>
<feature type="domain" description="Response regulatory" evidence="3">
    <location>
        <begin position="28"/>
        <end position="144"/>
    </location>
</feature>
<reference evidence="4 5" key="1">
    <citation type="submission" date="2014-09" db="EMBL/GenBank/DDBJ databases">
        <authorList>
            <person name="Chan K.-G."/>
        </authorList>
    </citation>
    <scope>NUCLEOTIDE SEQUENCE [LARGE SCALE GENOMIC DNA]</scope>
    <source>
        <strain evidence="4 5">ND07</strain>
    </source>
</reference>
<proteinExistence type="predicted"/>
<name>A0A089WPP3_9PSED</name>
<protein>
    <submittedName>
        <fullName evidence="4">Chemotaxis protein CheY</fullName>
    </submittedName>
</protein>
<accession>A0A089WPP3</accession>
<dbReference type="eggNOG" id="COG2204">
    <property type="taxonomic scope" value="Bacteria"/>
</dbReference>
<evidence type="ECO:0000256" key="2">
    <source>
        <dbReference type="PROSITE-ProRule" id="PRU00169"/>
    </source>
</evidence>